<evidence type="ECO:0000256" key="11">
    <source>
        <dbReference type="SAM" id="Phobius"/>
    </source>
</evidence>
<reference evidence="12 13" key="1">
    <citation type="journal article" date="2018" name="IMA Fungus">
        <title>IMA Genome-F 9: Draft genome sequence of Annulohypoxylon stygium, Aspergillus mulundensis, Berkeleyomyces basicola (syn. Thielaviopsis basicola), Ceratocystis smalleyi, two Cercospora beticola strains, Coleophoma cylindrospora, Fusarium fracticaudum, Phialophora cf. hyalina, and Morchella septimelata.</title>
        <authorList>
            <person name="Wingfield B.D."/>
            <person name="Bills G.F."/>
            <person name="Dong Y."/>
            <person name="Huang W."/>
            <person name="Nel W.J."/>
            <person name="Swalarsk-Parry B.S."/>
            <person name="Vaghefi N."/>
            <person name="Wilken P.M."/>
            <person name="An Z."/>
            <person name="de Beer Z.W."/>
            <person name="De Vos L."/>
            <person name="Chen L."/>
            <person name="Duong T.A."/>
            <person name="Gao Y."/>
            <person name="Hammerbacher A."/>
            <person name="Kikkert J.R."/>
            <person name="Li Y."/>
            <person name="Li H."/>
            <person name="Li K."/>
            <person name="Li Q."/>
            <person name="Liu X."/>
            <person name="Ma X."/>
            <person name="Naidoo K."/>
            <person name="Pethybridge S.J."/>
            <person name="Sun J."/>
            <person name="Steenkamp E.T."/>
            <person name="van der Nest M.A."/>
            <person name="van Wyk S."/>
            <person name="Wingfield M.J."/>
            <person name="Xiong C."/>
            <person name="Yue Q."/>
            <person name="Zhang X."/>
        </authorList>
    </citation>
    <scope>NUCLEOTIDE SEQUENCE [LARGE SCALE GENOMIC DNA]</scope>
    <source>
        <strain evidence="12 13">BP 5553</strain>
    </source>
</reference>
<evidence type="ECO:0000256" key="10">
    <source>
        <dbReference type="ARBA" id="ARBA00024969"/>
    </source>
</evidence>
<dbReference type="InterPro" id="IPR019623">
    <property type="entry name" value="Rot1"/>
</dbReference>
<evidence type="ECO:0000256" key="1">
    <source>
        <dbReference type="ARBA" id="ARBA00004115"/>
    </source>
</evidence>
<comment type="caution">
    <text evidence="12">The sequence shown here is derived from an EMBL/GenBank/DDBJ whole genome shotgun (WGS) entry which is preliminary data.</text>
</comment>
<dbReference type="GO" id="GO:0051082">
    <property type="term" value="F:unfolded protein binding"/>
    <property type="evidence" value="ECO:0007669"/>
    <property type="project" value="TreeGrafter"/>
</dbReference>
<dbReference type="AlphaFoldDB" id="A0A370TTJ4"/>
<evidence type="ECO:0000313" key="12">
    <source>
        <dbReference type="EMBL" id="RDL38833.1"/>
    </source>
</evidence>
<keyword evidence="13" id="KW-1185">Reference proteome</keyword>
<organism evidence="12 13">
    <name type="scientific">Venustampulla echinocandica</name>
    <dbReference type="NCBI Taxonomy" id="2656787"/>
    <lineage>
        <taxon>Eukaryota</taxon>
        <taxon>Fungi</taxon>
        <taxon>Dikarya</taxon>
        <taxon>Ascomycota</taxon>
        <taxon>Pezizomycotina</taxon>
        <taxon>Leotiomycetes</taxon>
        <taxon>Helotiales</taxon>
        <taxon>Pleuroascaceae</taxon>
        <taxon>Venustampulla</taxon>
    </lineage>
</organism>
<feature type="transmembrane region" description="Helical" evidence="11">
    <location>
        <begin position="291"/>
        <end position="308"/>
    </location>
</feature>
<keyword evidence="5 11" id="KW-0812">Transmembrane</keyword>
<evidence type="ECO:0000256" key="5">
    <source>
        <dbReference type="ARBA" id="ARBA00022692"/>
    </source>
</evidence>
<dbReference type="RefSeq" id="XP_031871489.1">
    <property type="nucleotide sequence ID" value="XM_032011796.1"/>
</dbReference>
<dbReference type="STRING" id="2656787.A0A370TTJ4"/>
<accession>A0A370TTJ4</accession>
<dbReference type="Pfam" id="PF10681">
    <property type="entry name" value="Rot1"/>
    <property type="match status" value="1"/>
</dbReference>
<keyword evidence="6" id="KW-0732">Signal</keyword>
<evidence type="ECO:0000256" key="2">
    <source>
        <dbReference type="ARBA" id="ARBA00007149"/>
    </source>
</evidence>
<dbReference type="GeneID" id="43596022"/>
<evidence type="ECO:0000256" key="4">
    <source>
        <dbReference type="ARBA" id="ARBA00017291"/>
    </source>
</evidence>
<evidence type="ECO:0000256" key="3">
    <source>
        <dbReference type="ARBA" id="ARBA00016195"/>
    </source>
</evidence>
<comment type="subcellular location">
    <subcellularLocation>
        <location evidence="1">Endoplasmic reticulum membrane</location>
        <topology evidence="1">Single-pass type I membrane protein</topology>
    </subcellularLocation>
</comment>
<evidence type="ECO:0000256" key="9">
    <source>
        <dbReference type="ARBA" id="ARBA00023136"/>
    </source>
</evidence>
<dbReference type="EMBL" id="NPIC01000002">
    <property type="protein sequence ID" value="RDL38833.1"/>
    <property type="molecule type" value="Genomic_DNA"/>
</dbReference>
<evidence type="ECO:0000256" key="7">
    <source>
        <dbReference type="ARBA" id="ARBA00022824"/>
    </source>
</evidence>
<evidence type="ECO:0000256" key="6">
    <source>
        <dbReference type="ARBA" id="ARBA00022729"/>
    </source>
</evidence>
<sequence>MSRKRLDVTTIPDVAHVAAVAGTWDYLIHDNCLRTGNSWFVLQAPPCGKPSPDAPPTMLSFSLQSLLIASAALIGSTAAIDAQLVGTWSTKSAKVITGPGFYNPVNDSFIEPSHTGISYSFTADGFYEEAYFRAVSNPTNPKCPLGVMQFQHGTVIQNPDNSLSLTPFAVDGRQLQSDPCASTSHATYTRYNQSESMQKWQVYVDPYTKLTRLDLYQFDGTPMNPMFLAYTPPVMLPTVTMNPTQAAATSGGKAKRSASPEEMAIPLNVNAEHIKRRIEKPSFVDRVDLNVLWWASVGMVIFGGTAYLL</sequence>
<keyword evidence="7" id="KW-0256">Endoplasmic reticulum</keyword>
<comment type="function">
    <text evidence="10">Required for normal levels of the cell wall 1,6-beta-glucan. Involved in a protein folding machinery chaperoning proteins acting in various physiological processes including cell wall synthesis and lysis of autophagic bodies.</text>
</comment>
<dbReference type="OrthoDB" id="5327821at2759"/>
<evidence type="ECO:0000256" key="8">
    <source>
        <dbReference type="ARBA" id="ARBA00022989"/>
    </source>
</evidence>
<comment type="similarity">
    <text evidence="2">Belongs to the ROT1 family.</text>
</comment>
<dbReference type="GO" id="GO:0006458">
    <property type="term" value="P:'de novo' protein folding"/>
    <property type="evidence" value="ECO:0007669"/>
    <property type="project" value="InterPro"/>
</dbReference>
<gene>
    <name evidence="12" type="ORF">BP5553_03173</name>
</gene>
<dbReference type="PANTHER" id="PTHR28090:SF1">
    <property type="entry name" value="PROTEIN ROT1"/>
    <property type="match status" value="1"/>
</dbReference>
<dbReference type="Proteomes" id="UP000254866">
    <property type="component" value="Unassembled WGS sequence"/>
</dbReference>
<keyword evidence="9 11" id="KW-0472">Membrane</keyword>
<dbReference type="GO" id="GO:0005789">
    <property type="term" value="C:endoplasmic reticulum membrane"/>
    <property type="evidence" value="ECO:0007669"/>
    <property type="project" value="UniProtKB-SubCell"/>
</dbReference>
<name>A0A370TTJ4_9HELO</name>
<protein>
    <recommendedName>
        <fullName evidence="4">Protein ROT1</fullName>
    </recommendedName>
    <alternativeName>
        <fullName evidence="3">Protein rot1</fullName>
    </alternativeName>
</protein>
<keyword evidence="8 11" id="KW-1133">Transmembrane helix</keyword>
<proteinExistence type="inferred from homology"/>
<dbReference type="PANTHER" id="PTHR28090">
    <property type="entry name" value="PROTEIN ROT1"/>
    <property type="match status" value="1"/>
</dbReference>
<evidence type="ECO:0000313" key="13">
    <source>
        <dbReference type="Proteomes" id="UP000254866"/>
    </source>
</evidence>